<dbReference type="PRINTS" id="PR00465">
    <property type="entry name" value="EP450IV"/>
</dbReference>
<dbReference type="GO" id="GO:0052615">
    <property type="term" value="F:ent-kaurene oxidase activity"/>
    <property type="evidence" value="ECO:0007669"/>
    <property type="project" value="UniProtKB-EC"/>
</dbReference>
<evidence type="ECO:0000256" key="3">
    <source>
        <dbReference type="ARBA" id="ARBA00022723"/>
    </source>
</evidence>
<proteinExistence type="inferred from homology"/>
<keyword evidence="6" id="KW-0503">Monooxygenase</keyword>
<protein>
    <submittedName>
        <fullName evidence="8">Heme-binding oxidoreductase</fullName>
        <ecNumber evidence="8">1.14.14.86</ecNumber>
    </submittedName>
</protein>
<dbReference type="InterPro" id="IPR036396">
    <property type="entry name" value="Cyt_P450_sf"/>
</dbReference>
<keyword evidence="4 8" id="KW-0560">Oxidoreductase</keyword>
<dbReference type="GO" id="GO:0020037">
    <property type="term" value="F:heme binding"/>
    <property type="evidence" value="ECO:0007669"/>
    <property type="project" value="InterPro"/>
</dbReference>
<keyword evidence="3 7" id="KW-0479">Metal-binding</keyword>
<keyword evidence="9" id="KW-1185">Reference proteome</keyword>
<comment type="similarity">
    <text evidence="2">Belongs to the cytochrome P450 family.</text>
</comment>
<dbReference type="Pfam" id="PF00067">
    <property type="entry name" value="p450"/>
    <property type="match status" value="2"/>
</dbReference>
<evidence type="ECO:0000256" key="6">
    <source>
        <dbReference type="ARBA" id="ARBA00023033"/>
    </source>
</evidence>
<dbReference type="InterPro" id="IPR001128">
    <property type="entry name" value="Cyt_P450"/>
</dbReference>
<evidence type="ECO:0000256" key="1">
    <source>
        <dbReference type="ARBA" id="ARBA00001971"/>
    </source>
</evidence>
<organism evidence="8 9">
    <name type="scientific">Emydomyces testavorans</name>
    <dbReference type="NCBI Taxonomy" id="2070801"/>
    <lineage>
        <taxon>Eukaryota</taxon>
        <taxon>Fungi</taxon>
        <taxon>Dikarya</taxon>
        <taxon>Ascomycota</taxon>
        <taxon>Pezizomycotina</taxon>
        <taxon>Eurotiomycetes</taxon>
        <taxon>Eurotiomycetidae</taxon>
        <taxon>Onygenales</taxon>
        <taxon>Nannizziopsiaceae</taxon>
        <taxon>Emydomyces</taxon>
    </lineage>
</organism>
<gene>
    <name evidence="8" type="ORF">PRK78_000120</name>
</gene>
<dbReference type="SUPFAM" id="SSF48264">
    <property type="entry name" value="Cytochrome P450"/>
    <property type="match status" value="1"/>
</dbReference>
<dbReference type="Gene3D" id="1.10.630.10">
    <property type="entry name" value="Cytochrome P450"/>
    <property type="match status" value="1"/>
</dbReference>
<dbReference type="CDD" id="cd11041">
    <property type="entry name" value="CYP503A1-like"/>
    <property type="match status" value="1"/>
</dbReference>
<dbReference type="EC" id="1.14.14.86" evidence="8"/>
<dbReference type="InterPro" id="IPR002403">
    <property type="entry name" value="Cyt_P450_E_grp-IV"/>
</dbReference>
<sequence>MEAHAKTLLGPITGIDILLDGNLHTKVLQTKLTPNLGSLVKPLRDELDFAMSVELPDCKDEWVEVRMHGVLRRFVARLSARAFIGPVACRNEDWVRASITYAENIFTTIEPLRFFPSSMRSVAALFLPSYWRIRSDLATANRVIAPIVIQRRQDQASGDPNYEKPKDLLQWMMDGAKPSEAAPHLLAHRQLALSLGSLNTTTTAAVQTLYDLCDHPEYFEPLREDVLTALTADGGWDKSTLNKLHGLDSFMKESQRVNPPSFCKSTRTQCLRLAYWILSLLFTVSFNRIVRKSLTLSDGTRLPKGTHFGMPSYSILHDPAIIKNPEAFDGFRYKKIREDPEESNKHQYATTDSNNLHFGHGRYACPGRFFASHVVKMILGHLILDFDFKFPEGKGRPRNLNMDENIYPDPSATLLMRRRQMAQR</sequence>
<accession>A0AAF0DAC9</accession>
<dbReference type="PANTHER" id="PTHR46206:SF6">
    <property type="entry name" value="CYTOCHROME P450 MONOOXYGENASE AN1598-RELATED"/>
    <property type="match status" value="1"/>
</dbReference>
<dbReference type="PANTHER" id="PTHR46206">
    <property type="entry name" value="CYTOCHROME P450"/>
    <property type="match status" value="1"/>
</dbReference>
<dbReference type="AlphaFoldDB" id="A0AAF0DAC9"/>
<evidence type="ECO:0000256" key="7">
    <source>
        <dbReference type="PIRSR" id="PIRSR602403-1"/>
    </source>
</evidence>
<reference evidence="8" key="1">
    <citation type="submission" date="2023-03" db="EMBL/GenBank/DDBJ databases">
        <title>Emydomyces testavorans Genome Sequence.</title>
        <authorList>
            <person name="Hoyer L."/>
        </authorList>
    </citation>
    <scope>NUCLEOTIDE SEQUENCE</scope>
    <source>
        <strain evidence="8">16-2883</strain>
    </source>
</reference>
<dbReference type="EMBL" id="CP120627">
    <property type="protein sequence ID" value="WEW54698.1"/>
    <property type="molecule type" value="Genomic_DNA"/>
</dbReference>
<feature type="binding site" description="axial binding residue" evidence="7">
    <location>
        <position position="365"/>
    </location>
    <ligand>
        <name>heme</name>
        <dbReference type="ChEBI" id="CHEBI:30413"/>
    </ligand>
    <ligandPart>
        <name>Fe</name>
        <dbReference type="ChEBI" id="CHEBI:18248"/>
    </ligandPart>
</feature>
<evidence type="ECO:0000313" key="9">
    <source>
        <dbReference type="Proteomes" id="UP001219355"/>
    </source>
</evidence>
<keyword evidence="7" id="KW-0349">Heme</keyword>
<keyword evidence="5 7" id="KW-0408">Iron</keyword>
<comment type="cofactor">
    <cofactor evidence="1 7">
        <name>heme</name>
        <dbReference type="ChEBI" id="CHEBI:30413"/>
    </cofactor>
</comment>
<evidence type="ECO:0000313" key="8">
    <source>
        <dbReference type="EMBL" id="WEW54698.1"/>
    </source>
</evidence>
<evidence type="ECO:0000256" key="2">
    <source>
        <dbReference type="ARBA" id="ARBA00010617"/>
    </source>
</evidence>
<evidence type="ECO:0000256" key="4">
    <source>
        <dbReference type="ARBA" id="ARBA00023002"/>
    </source>
</evidence>
<dbReference type="Proteomes" id="UP001219355">
    <property type="component" value="Chromosome 1"/>
</dbReference>
<evidence type="ECO:0000256" key="5">
    <source>
        <dbReference type="ARBA" id="ARBA00023004"/>
    </source>
</evidence>
<name>A0AAF0DAC9_9EURO</name>
<dbReference type="GO" id="GO:0005506">
    <property type="term" value="F:iron ion binding"/>
    <property type="evidence" value="ECO:0007669"/>
    <property type="project" value="InterPro"/>
</dbReference>